<dbReference type="KEGG" id="meh:M301_2773"/>
<dbReference type="RefSeq" id="WP_013149431.1">
    <property type="nucleotide sequence ID" value="NC_014207.1"/>
</dbReference>
<dbReference type="Gene3D" id="3.30.70.1070">
    <property type="entry name" value="Sporulation related repeat"/>
    <property type="match status" value="1"/>
</dbReference>
<proteinExistence type="predicted"/>
<keyword evidence="2" id="KW-1133">Transmembrane helix</keyword>
<dbReference type="EMBL" id="CP002056">
    <property type="protein sequence ID" value="ADI31126.1"/>
    <property type="molecule type" value="Genomic_DNA"/>
</dbReference>
<dbReference type="GO" id="GO:0042834">
    <property type="term" value="F:peptidoglycan binding"/>
    <property type="evidence" value="ECO:0007669"/>
    <property type="project" value="InterPro"/>
</dbReference>
<accession>D7DP95</accession>
<dbReference type="Proteomes" id="UP000000383">
    <property type="component" value="Chromosome"/>
</dbReference>
<dbReference type="HOGENOM" id="CLU_076835_1_1_4"/>
<protein>
    <submittedName>
        <fullName evidence="4">Sporulation domain protein</fullName>
    </submittedName>
</protein>
<dbReference type="OrthoDB" id="7063246at2"/>
<dbReference type="Pfam" id="PF05036">
    <property type="entry name" value="SPOR"/>
    <property type="match status" value="1"/>
</dbReference>
<evidence type="ECO:0000256" key="2">
    <source>
        <dbReference type="SAM" id="Phobius"/>
    </source>
</evidence>
<sequence>MSRDYKPSPERSKSSSKGSPFLTGLLVGILLGVAASLSVVMFIKGGDSPFGAQTEKEPKTPLADKIVADTKAEAAKAAAEKDKQAAADNNENVDDKTRFDFYTILPGSESKVTKEEEDKIKANDQQPVVPKSYFLQVGAFQTDEEADNLKAKLALQGFEAVVQTATIPDKGTWHRVRVGPLNDLDQINKTKKDLISNGFNADLIKVNNENQ</sequence>
<organism evidence="4 5">
    <name type="scientific">Methylotenera versatilis (strain 301)</name>
    <dbReference type="NCBI Taxonomy" id="666681"/>
    <lineage>
        <taxon>Bacteria</taxon>
        <taxon>Pseudomonadati</taxon>
        <taxon>Pseudomonadota</taxon>
        <taxon>Betaproteobacteria</taxon>
        <taxon>Nitrosomonadales</taxon>
        <taxon>Methylophilaceae</taxon>
        <taxon>Methylotenera</taxon>
    </lineage>
</organism>
<gene>
    <name evidence="4" type="ordered locus">M301_2773</name>
</gene>
<keyword evidence="5" id="KW-1185">Reference proteome</keyword>
<dbReference type="eggNOG" id="COG3087">
    <property type="taxonomic scope" value="Bacteria"/>
</dbReference>
<dbReference type="SUPFAM" id="SSF110997">
    <property type="entry name" value="Sporulation related repeat"/>
    <property type="match status" value="1"/>
</dbReference>
<feature type="compositionally biased region" description="Basic and acidic residues" evidence="1">
    <location>
        <begin position="1"/>
        <end position="13"/>
    </location>
</feature>
<feature type="domain" description="SPOR" evidence="3">
    <location>
        <begin position="127"/>
        <end position="207"/>
    </location>
</feature>
<evidence type="ECO:0000313" key="4">
    <source>
        <dbReference type="EMBL" id="ADI31126.1"/>
    </source>
</evidence>
<dbReference type="InterPro" id="IPR036680">
    <property type="entry name" value="SPOR-like_sf"/>
</dbReference>
<feature type="transmembrane region" description="Helical" evidence="2">
    <location>
        <begin position="21"/>
        <end position="43"/>
    </location>
</feature>
<dbReference type="InterPro" id="IPR007730">
    <property type="entry name" value="SPOR-like_dom"/>
</dbReference>
<dbReference type="InterPro" id="IPR052521">
    <property type="entry name" value="Cell_div_SPOR-domain"/>
</dbReference>
<keyword evidence="2" id="KW-0472">Membrane</keyword>
<reference evidence="5" key="1">
    <citation type="submission" date="2010-05" db="EMBL/GenBank/DDBJ databases">
        <title>Complete sequence of Methylotenera sp. 301.</title>
        <authorList>
            <person name="Lucas S."/>
            <person name="Copeland A."/>
            <person name="Lapidus A."/>
            <person name="Cheng J.-F."/>
            <person name="Bruce D."/>
            <person name="Goodwin L."/>
            <person name="Pitluck S."/>
            <person name="Clum A."/>
            <person name="Land M."/>
            <person name="Hauser L."/>
            <person name="Kyrpides N."/>
            <person name="Ivanova N."/>
            <person name="Chistoservova L."/>
            <person name="Kalyuzhnaya M."/>
            <person name="Woyke T."/>
        </authorList>
    </citation>
    <scope>NUCLEOTIDE SEQUENCE [LARGE SCALE GENOMIC DNA]</scope>
    <source>
        <strain evidence="5">301</strain>
    </source>
</reference>
<dbReference type="AlphaFoldDB" id="D7DP95"/>
<evidence type="ECO:0000259" key="3">
    <source>
        <dbReference type="PROSITE" id="PS51724"/>
    </source>
</evidence>
<dbReference type="PANTHER" id="PTHR38687">
    <property type="entry name" value="CELL DIVISION PROTEIN DEDD-RELATED"/>
    <property type="match status" value="1"/>
</dbReference>
<feature type="region of interest" description="Disordered" evidence="1">
    <location>
        <begin position="1"/>
        <end position="20"/>
    </location>
</feature>
<evidence type="ECO:0000313" key="5">
    <source>
        <dbReference type="Proteomes" id="UP000000383"/>
    </source>
</evidence>
<reference evidence="4 5" key="2">
    <citation type="journal article" date="2011" name="J. Bacteriol.">
        <title>Genomes of three methylotrophs from a single niche uncover genetic and metabolic divergence of Methylophilaceae.</title>
        <authorList>
            <person name="Lapidus A."/>
            <person name="Clum A."/>
            <person name="Labutti K."/>
            <person name="Kaluzhnaya M.G."/>
            <person name="Lim S."/>
            <person name="Beck D.A."/>
            <person name="Glavina Del Rio T."/>
            <person name="Nolan M."/>
            <person name="Mavromatis K."/>
            <person name="Huntemann M."/>
            <person name="Lucas S."/>
            <person name="Lidstrom M.E."/>
            <person name="Ivanova N."/>
            <person name="Chistoserdova L."/>
        </authorList>
    </citation>
    <scope>NUCLEOTIDE SEQUENCE [LARGE SCALE GENOMIC DNA]</scope>
    <source>
        <strain evidence="4 5">301</strain>
    </source>
</reference>
<dbReference type="STRING" id="666681.M301_2773"/>
<keyword evidence="2" id="KW-0812">Transmembrane</keyword>
<dbReference type="PROSITE" id="PS51724">
    <property type="entry name" value="SPOR"/>
    <property type="match status" value="1"/>
</dbReference>
<evidence type="ECO:0000256" key="1">
    <source>
        <dbReference type="SAM" id="MobiDB-lite"/>
    </source>
</evidence>
<name>D7DP95_METV0</name>